<dbReference type="AlphaFoldDB" id="A0A1Q9E5F8"/>
<organism evidence="2 3">
    <name type="scientific">Symbiodinium microadriaticum</name>
    <name type="common">Dinoflagellate</name>
    <name type="synonym">Zooxanthella microadriatica</name>
    <dbReference type="NCBI Taxonomy" id="2951"/>
    <lineage>
        <taxon>Eukaryota</taxon>
        <taxon>Sar</taxon>
        <taxon>Alveolata</taxon>
        <taxon>Dinophyceae</taxon>
        <taxon>Suessiales</taxon>
        <taxon>Symbiodiniaceae</taxon>
        <taxon>Symbiodinium</taxon>
    </lineage>
</organism>
<name>A0A1Q9E5F8_SYMMI</name>
<evidence type="ECO:0000256" key="1">
    <source>
        <dbReference type="SAM" id="MobiDB-lite"/>
    </source>
</evidence>
<proteinExistence type="predicted"/>
<gene>
    <name evidence="2" type="ORF">AK812_SmicGene14476</name>
</gene>
<keyword evidence="3" id="KW-1185">Reference proteome</keyword>
<feature type="region of interest" description="Disordered" evidence="1">
    <location>
        <begin position="307"/>
        <end position="327"/>
    </location>
</feature>
<protein>
    <submittedName>
        <fullName evidence="2">Uncharacterized protein</fullName>
    </submittedName>
</protein>
<reference evidence="2 3" key="1">
    <citation type="submission" date="2016-02" db="EMBL/GenBank/DDBJ databases">
        <title>Genome analysis of coral dinoflagellate symbionts highlights evolutionary adaptations to a symbiotic lifestyle.</title>
        <authorList>
            <person name="Aranda M."/>
            <person name="Li Y."/>
            <person name="Liew Y.J."/>
            <person name="Baumgarten S."/>
            <person name="Simakov O."/>
            <person name="Wilson M."/>
            <person name="Piel J."/>
            <person name="Ashoor H."/>
            <person name="Bougouffa S."/>
            <person name="Bajic V.B."/>
            <person name="Ryu T."/>
            <person name="Ravasi T."/>
            <person name="Bayer T."/>
            <person name="Micklem G."/>
            <person name="Kim H."/>
            <person name="Bhak J."/>
            <person name="Lajeunesse T.C."/>
            <person name="Voolstra C.R."/>
        </authorList>
    </citation>
    <scope>NUCLEOTIDE SEQUENCE [LARGE SCALE GENOMIC DNA]</scope>
    <source>
        <strain evidence="2 3">CCMP2467</strain>
    </source>
</reference>
<comment type="caution">
    <text evidence="2">The sequence shown here is derived from an EMBL/GenBank/DDBJ whole genome shotgun (WGS) entry which is preliminary data.</text>
</comment>
<dbReference type="EMBL" id="LSRX01000259">
    <property type="protein sequence ID" value="OLQ02633.1"/>
    <property type="molecule type" value="Genomic_DNA"/>
</dbReference>
<dbReference type="Proteomes" id="UP000186817">
    <property type="component" value="Unassembled WGS sequence"/>
</dbReference>
<dbReference type="OrthoDB" id="10353592at2759"/>
<evidence type="ECO:0000313" key="2">
    <source>
        <dbReference type="EMBL" id="OLQ02633.1"/>
    </source>
</evidence>
<evidence type="ECO:0000313" key="3">
    <source>
        <dbReference type="Proteomes" id="UP000186817"/>
    </source>
</evidence>
<accession>A0A1Q9E5F8</accession>
<sequence>MAFGAFGVHSPAICAWLREMSLVPEALPAAGCALAMLRCAGPPLAPDTLAGDCAEALVPADAVRLAVAAAIRGDRLLAESYMIQDVRRGEPPAETATRFLSSLSFPPFLKVLLTSLSIRLSLSPWLRTARGDISGAGKLLVEVVALCPLAEDLPQRLADALLRAKPSEFAHLAKAKARADQESAELGEKQNNAVESGYFTRETTKTGSPGAVAMPAPHAFYGYYGGLANSTLRPKEALTLRYSVKGADGLVYTPYQRGLDPPSMLAGILARPANISPPKGRHPREDLLDDVRLRLFRQTDDILLLPPDCKDDAKTPSGASQRLEDCL</sequence>